<proteinExistence type="predicted"/>
<evidence type="ECO:0000313" key="3">
    <source>
        <dbReference type="EMBL" id="CAB4214309.1"/>
    </source>
</evidence>
<evidence type="ECO:0000313" key="2">
    <source>
        <dbReference type="EMBL" id="CAB4182783.1"/>
    </source>
</evidence>
<accession>A0A6J5PVG5</accession>
<organism evidence="1">
    <name type="scientific">uncultured Caudovirales phage</name>
    <dbReference type="NCBI Taxonomy" id="2100421"/>
    <lineage>
        <taxon>Viruses</taxon>
        <taxon>Duplodnaviria</taxon>
        <taxon>Heunggongvirae</taxon>
        <taxon>Uroviricota</taxon>
        <taxon>Caudoviricetes</taxon>
        <taxon>Peduoviridae</taxon>
        <taxon>Maltschvirus</taxon>
        <taxon>Maltschvirus maltsch</taxon>
    </lineage>
</organism>
<dbReference type="EMBL" id="LR798384">
    <property type="protein sequence ID" value="CAB5228329.1"/>
    <property type="molecule type" value="Genomic_DNA"/>
</dbReference>
<dbReference type="EMBL" id="LR796867">
    <property type="protein sequence ID" value="CAB4171424.1"/>
    <property type="molecule type" value="Genomic_DNA"/>
</dbReference>
<reference evidence="1" key="1">
    <citation type="submission" date="2020-05" db="EMBL/GenBank/DDBJ databases">
        <authorList>
            <person name="Chiriac C."/>
            <person name="Salcher M."/>
            <person name="Ghai R."/>
            <person name="Kavagutti S V."/>
        </authorList>
    </citation>
    <scope>NUCLEOTIDE SEQUENCE</scope>
</reference>
<dbReference type="GO" id="GO:0016740">
    <property type="term" value="F:transferase activity"/>
    <property type="evidence" value="ECO:0007669"/>
    <property type="project" value="UniProtKB-KW"/>
</dbReference>
<dbReference type="EMBL" id="LR797032">
    <property type="protein sequence ID" value="CAB4182783.1"/>
    <property type="molecule type" value="Genomic_DNA"/>
</dbReference>
<dbReference type="SUPFAM" id="SSF55729">
    <property type="entry name" value="Acyl-CoA N-acyltransferases (Nat)"/>
    <property type="match status" value="1"/>
</dbReference>
<evidence type="ECO:0000313" key="4">
    <source>
        <dbReference type="EMBL" id="CAB5228329.1"/>
    </source>
</evidence>
<dbReference type="EMBL" id="LR797401">
    <property type="protein sequence ID" value="CAB4214309.1"/>
    <property type="molecule type" value="Genomic_DNA"/>
</dbReference>
<dbReference type="InterPro" id="IPR016181">
    <property type="entry name" value="Acyl_CoA_acyltransferase"/>
</dbReference>
<evidence type="ECO:0000313" key="1">
    <source>
        <dbReference type="EMBL" id="CAB4171424.1"/>
    </source>
</evidence>
<name>A0A6J5PVG5_9CAUD</name>
<protein>
    <submittedName>
        <fullName evidence="1">RimL Acetyltransferases, including N-acetylases of ribosomal proteins</fullName>
    </submittedName>
</protein>
<keyword evidence="1" id="KW-0689">Ribosomal protein</keyword>
<sequence length="143" mass="16198">MLMVGKGVVEWVASKTSEFNGFGTDIGIGWAKNGQLVAGVAYANWNGVNVECHIASDGSRSWLTRRYLWTILDYPFNQLKCQRITACVVESNRDSARFVKHLGFILEARLKDAHPTGDILIFCLKRQNCRFLQMRIHHEKLAA</sequence>
<keyword evidence="1" id="KW-0808">Transferase</keyword>
<dbReference type="Gene3D" id="3.40.630.30">
    <property type="match status" value="1"/>
</dbReference>
<gene>
    <name evidence="2" type="ORF">UFOVP1095_39</name>
    <name evidence="3" type="ORF">UFOVP1452_39</name>
    <name evidence="4" type="ORF">UFOVP1540_16</name>
    <name evidence="1" type="ORF">UFOVP918_39</name>
</gene>
<keyword evidence="1" id="KW-0687">Ribonucleoprotein</keyword>